<reference evidence="2 3" key="1">
    <citation type="submission" date="2019-08" db="EMBL/GenBank/DDBJ databases">
        <title>Genome sequencing of Paenibacillus faecis DSM 23593(T).</title>
        <authorList>
            <person name="Kook J.-K."/>
            <person name="Park S.-N."/>
            <person name="Lim Y.K."/>
        </authorList>
    </citation>
    <scope>NUCLEOTIDE SEQUENCE [LARGE SCALE GENOMIC DNA]</scope>
    <source>
        <strain evidence="2 3">DSM 23593</strain>
    </source>
</reference>
<feature type="signal peptide" evidence="1">
    <location>
        <begin position="1"/>
        <end position="23"/>
    </location>
</feature>
<organism evidence="2 3">
    <name type="scientific">Paenibacillus faecis</name>
    <dbReference type="NCBI Taxonomy" id="862114"/>
    <lineage>
        <taxon>Bacteria</taxon>
        <taxon>Bacillati</taxon>
        <taxon>Bacillota</taxon>
        <taxon>Bacilli</taxon>
        <taxon>Bacillales</taxon>
        <taxon>Paenibacillaceae</taxon>
        <taxon>Paenibacillus</taxon>
    </lineage>
</organism>
<dbReference type="EMBL" id="VSDO01000006">
    <property type="protein sequence ID" value="TYA10287.1"/>
    <property type="molecule type" value="Genomic_DNA"/>
</dbReference>
<comment type="caution">
    <text evidence="2">The sequence shown here is derived from an EMBL/GenBank/DDBJ whole genome shotgun (WGS) entry which is preliminary data.</text>
</comment>
<gene>
    <name evidence="2" type="ORF">FRY98_27290</name>
</gene>
<dbReference type="OrthoDB" id="2666323at2"/>
<feature type="chain" id="PRO_5022951070" description="SH3 domain-containing protein" evidence="1">
    <location>
        <begin position="24"/>
        <end position="137"/>
    </location>
</feature>
<evidence type="ECO:0008006" key="4">
    <source>
        <dbReference type="Google" id="ProtNLM"/>
    </source>
</evidence>
<sequence>MKKIAALSASMLLTAALATSVSADPATTTTETNEVPTVVGQTVEVTGTSSSQGSSVTDITYLDLDEPIVSPDELILAPKPVTLTKITYFYETPGGKALSALAPQKVSPTGQIVNNWVEIYTWLGKAWIYLPGYTPTY</sequence>
<evidence type="ECO:0000313" key="2">
    <source>
        <dbReference type="EMBL" id="TYA10287.1"/>
    </source>
</evidence>
<accession>A0A5D0CNR1</accession>
<protein>
    <recommendedName>
        <fullName evidence="4">SH3 domain-containing protein</fullName>
    </recommendedName>
</protein>
<evidence type="ECO:0000313" key="3">
    <source>
        <dbReference type="Proteomes" id="UP000325218"/>
    </source>
</evidence>
<name>A0A5D0CNR1_9BACL</name>
<dbReference type="Proteomes" id="UP000325218">
    <property type="component" value="Unassembled WGS sequence"/>
</dbReference>
<evidence type="ECO:0000256" key="1">
    <source>
        <dbReference type="SAM" id="SignalP"/>
    </source>
</evidence>
<proteinExistence type="predicted"/>
<dbReference type="RefSeq" id="WP_148457855.1">
    <property type="nucleotide sequence ID" value="NZ_VSDO01000006.1"/>
</dbReference>
<dbReference type="AlphaFoldDB" id="A0A5D0CNR1"/>
<keyword evidence="3" id="KW-1185">Reference proteome</keyword>
<keyword evidence="1" id="KW-0732">Signal</keyword>